<feature type="transmembrane region" description="Helical" evidence="1">
    <location>
        <begin position="12"/>
        <end position="29"/>
    </location>
</feature>
<sequence length="113" mass="12937">MHHLCSRSRRHSSLSRGFMACQVLVRFFILHRIKPHVPPLVWTLSILLSFILANTMGISNLIRSLNFRLLVSVSVQQSAFAIGVLSNLYVFHHFAGNSLYPYQLSNFHCLSRV</sequence>
<dbReference type="OrthoDB" id="616469at2759"/>
<evidence type="ECO:0000313" key="3">
    <source>
        <dbReference type="Proteomes" id="UP000257109"/>
    </source>
</evidence>
<feature type="transmembrane region" description="Helical" evidence="1">
    <location>
        <begin position="41"/>
        <end position="62"/>
    </location>
</feature>
<evidence type="ECO:0000256" key="1">
    <source>
        <dbReference type="SAM" id="Phobius"/>
    </source>
</evidence>
<feature type="transmembrane region" description="Helical" evidence="1">
    <location>
        <begin position="69"/>
        <end position="91"/>
    </location>
</feature>
<dbReference type="EMBL" id="QJKJ01008419">
    <property type="protein sequence ID" value="RDX79831.1"/>
    <property type="molecule type" value="Genomic_DNA"/>
</dbReference>
<name>A0A371FNK6_MUCPR</name>
<organism evidence="2 3">
    <name type="scientific">Mucuna pruriens</name>
    <name type="common">Velvet bean</name>
    <name type="synonym">Dolichos pruriens</name>
    <dbReference type="NCBI Taxonomy" id="157652"/>
    <lineage>
        <taxon>Eukaryota</taxon>
        <taxon>Viridiplantae</taxon>
        <taxon>Streptophyta</taxon>
        <taxon>Embryophyta</taxon>
        <taxon>Tracheophyta</taxon>
        <taxon>Spermatophyta</taxon>
        <taxon>Magnoliopsida</taxon>
        <taxon>eudicotyledons</taxon>
        <taxon>Gunneridae</taxon>
        <taxon>Pentapetalae</taxon>
        <taxon>rosids</taxon>
        <taxon>fabids</taxon>
        <taxon>Fabales</taxon>
        <taxon>Fabaceae</taxon>
        <taxon>Papilionoideae</taxon>
        <taxon>50 kb inversion clade</taxon>
        <taxon>NPAAA clade</taxon>
        <taxon>indigoferoid/millettioid clade</taxon>
        <taxon>Phaseoleae</taxon>
        <taxon>Mucuna</taxon>
    </lineage>
</organism>
<keyword evidence="1" id="KW-1133">Transmembrane helix</keyword>
<reference evidence="2" key="1">
    <citation type="submission" date="2018-05" db="EMBL/GenBank/DDBJ databases">
        <title>Draft genome of Mucuna pruriens seed.</title>
        <authorList>
            <person name="Nnadi N.E."/>
            <person name="Vos R."/>
            <person name="Hasami M.H."/>
            <person name="Devisetty U.K."/>
            <person name="Aguiy J.C."/>
        </authorList>
    </citation>
    <scope>NUCLEOTIDE SEQUENCE [LARGE SCALE GENOMIC DNA]</scope>
    <source>
        <strain evidence="2">JCA_2017</strain>
    </source>
</reference>
<evidence type="ECO:0000313" key="2">
    <source>
        <dbReference type="EMBL" id="RDX79831.1"/>
    </source>
</evidence>
<gene>
    <name evidence="2" type="ORF">CR513_39704</name>
</gene>
<keyword evidence="3" id="KW-1185">Reference proteome</keyword>
<dbReference type="AlphaFoldDB" id="A0A371FNK6"/>
<dbReference type="Proteomes" id="UP000257109">
    <property type="component" value="Unassembled WGS sequence"/>
</dbReference>
<proteinExistence type="predicted"/>
<feature type="non-terminal residue" evidence="2">
    <location>
        <position position="1"/>
    </location>
</feature>
<keyword evidence="1" id="KW-0472">Membrane</keyword>
<comment type="caution">
    <text evidence="2">The sequence shown here is derived from an EMBL/GenBank/DDBJ whole genome shotgun (WGS) entry which is preliminary data.</text>
</comment>
<keyword evidence="1" id="KW-0812">Transmembrane</keyword>
<protein>
    <submittedName>
        <fullName evidence="2">Uncharacterized protein</fullName>
    </submittedName>
</protein>
<accession>A0A371FNK6</accession>